<comment type="caution">
    <text evidence="3">The sequence shown here is derived from an EMBL/GenBank/DDBJ whole genome shotgun (WGS) entry which is preliminary data.</text>
</comment>
<reference evidence="3 4" key="1">
    <citation type="submission" date="2024-03" db="EMBL/GenBank/DDBJ databases">
        <title>The Acrasis kona genome and developmental transcriptomes reveal deep origins of eukaryotic multicellular pathways.</title>
        <authorList>
            <person name="Sheikh S."/>
            <person name="Fu C.-J."/>
            <person name="Brown M.W."/>
            <person name="Baldauf S.L."/>
        </authorList>
    </citation>
    <scope>NUCLEOTIDE SEQUENCE [LARGE SCALE GENOMIC DNA]</scope>
    <source>
        <strain evidence="3 4">ATCC MYA-3509</strain>
    </source>
</reference>
<organism evidence="3 4">
    <name type="scientific">Acrasis kona</name>
    <dbReference type="NCBI Taxonomy" id="1008807"/>
    <lineage>
        <taxon>Eukaryota</taxon>
        <taxon>Discoba</taxon>
        <taxon>Heterolobosea</taxon>
        <taxon>Tetramitia</taxon>
        <taxon>Eutetramitia</taxon>
        <taxon>Acrasidae</taxon>
        <taxon>Acrasis</taxon>
    </lineage>
</organism>
<feature type="compositionally biased region" description="Pro residues" evidence="1">
    <location>
        <begin position="57"/>
        <end position="73"/>
    </location>
</feature>
<protein>
    <submittedName>
        <fullName evidence="3">Cell surface glycoprotein</fullName>
    </submittedName>
</protein>
<evidence type="ECO:0000313" key="4">
    <source>
        <dbReference type="Proteomes" id="UP001431209"/>
    </source>
</evidence>
<keyword evidence="2" id="KW-0732">Signal</keyword>
<feature type="chain" id="PRO_5043565347" evidence="2">
    <location>
        <begin position="19"/>
        <end position="238"/>
    </location>
</feature>
<proteinExistence type="predicted"/>
<accession>A0AAW2YYR3</accession>
<gene>
    <name evidence="3" type="ORF">AKO1_012569</name>
</gene>
<evidence type="ECO:0000256" key="1">
    <source>
        <dbReference type="SAM" id="MobiDB-lite"/>
    </source>
</evidence>
<dbReference type="AlphaFoldDB" id="A0AAW2YYR3"/>
<dbReference type="Proteomes" id="UP001431209">
    <property type="component" value="Unassembled WGS sequence"/>
</dbReference>
<dbReference type="EMBL" id="JAOPGA020000766">
    <property type="protein sequence ID" value="KAL0481432.1"/>
    <property type="molecule type" value="Genomic_DNA"/>
</dbReference>
<name>A0AAW2YYR3_9EUKA</name>
<feature type="region of interest" description="Disordered" evidence="1">
    <location>
        <begin position="36"/>
        <end position="85"/>
    </location>
</feature>
<keyword evidence="4" id="KW-1185">Reference proteome</keyword>
<sequence>MRAVVSLVLLGLLCVVFAGDKNVMSSEYDRVGYRQDFTDKKDPKPMFQEAPLFDGPMPSPTTPPPTTTTPPPTTTRQPTTLPPRLPIFNRVPFRPTFLPKVSTRSLGGNWVQAFVDDKSPVQCPFGAIEKNKHVGGGDTRRQSNYFLSKNLKLAASCRLDCMSQVAGQLHFDGGCKQRFFYYANANRCQVASELDDTQAKLAETYCMRCNGCVKTHNRAFNAASAKGAVGDNSAKLPH</sequence>
<feature type="signal peptide" evidence="2">
    <location>
        <begin position="1"/>
        <end position="18"/>
    </location>
</feature>
<evidence type="ECO:0000256" key="2">
    <source>
        <dbReference type="SAM" id="SignalP"/>
    </source>
</evidence>
<evidence type="ECO:0000313" key="3">
    <source>
        <dbReference type="EMBL" id="KAL0481432.1"/>
    </source>
</evidence>